<protein>
    <submittedName>
        <fullName evidence="4">SDR family oxidoreductase</fullName>
    </submittedName>
</protein>
<dbReference type="PANTHER" id="PTHR44196">
    <property type="entry name" value="DEHYDROGENASE/REDUCTASE SDR FAMILY MEMBER 7B"/>
    <property type="match status" value="1"/>
</dbReference>
<dbReference type="PROSITE" id="PS00061">
    <property type="entry name" value="ADH_SHORT"/>
    <property type="match status" value="1"/>
</dbReference>
<keyword evidence="5" id="KW-1185">Reference proteome</keyword>
<comment type="similarity">
    <text evidence="1">Belongs to the short-chain dehydrogenases/reductases (SDR) family.</text>
</comment>
<name>A0ABU1GS01_9GAMM</name>
<evidence type="ECO:0000256" key="2">
    <source>
        <dbReference type="ARBA" id="ARBA00023002"/>
    </source>
</evidence>
<organism evidence="4 5">
    <name type="scientific">Larsenimonas suaedae</name>
    <dbReference type="NCBI Taxonomy" id="1851019"/>
    <lineage>
        <taxon>Bacteria</taxon>
        <taxon>Pseudomonadati</taxon>
        <taxon>Pseudomonadota</taxon>
        <taxon>Gammaproteobacteria</taxon>
        <taxon>Oceanospirillales</taxon>
        <taxon>Halomonadaceae</taxon>
        <taxon>Larsenimonas</taxon>
    </lineage>
</organism>
<dbReference type="PRINTS" id="PR00081">
    <property type="entry name" value="GDHRDH"/>
</dbReference>
<evidence type="ECO:0000256" key="1">
    <source>
        <dbReference type="ARBA" id="ARBA00006484"/>
    </source>
</evidence>
<dbReference type="InterPro" id="IPR036291">
    <property type="entry name" value="NAD(P)-bd_dom_sf"/>
</dbReference>
<sequence>MTSFSNRCVLLTGATGGIGAALARQLDAEGATLWLVGRDSRRLAALASELGRHGINHHRVGDLDLATEAGRARLIDRLYRAPYDQRPSTVVHLAGINALGWFQEAAPEEISRLVTTNLTATLLLTHALLPLLLEQPRAQLLFVGSVLGHIGHPGYAAYGASKAGLKGFAEALSREFPPSAIRVQYLAPRTTSTAMNGPTAKAMNEALGNTADSPERVAQAIVTQLERGERRRTLGTKERLFCLINSLFPTLVDRGIAKSLPEIDRHLSRSPAPATSDSHPSV</sequence>
<dbReference type="SUPFAM" id="SSF51735">
    <property type="entry name" value="NAD(P)-binding Rossmann-fold domains"/>
    <property type="match status" value="1"/>
</dbReference>
<evidence type="ECO:0000259" key="3">
    <source>
        <dbReference type="SMART" id="SM00822"/>
    </source>
</evidence>
<dbReference type="InterPro" id="IPR002347">
    <property type="entry name" value="SDR_fam"/>
</dbReference>
<comment type="caution">
    <text evidence="4">The sequence shown here is derived from an EMBL/GenBank/DDBJ whole genome shotgun (WGS) entry which is preliminary data.</text>
</comment>
<dbReference type="SMART" id="SM00822">
    <property type="entry name" value="PKS_KR"/>
    <property type="match status" value="1"/>
</dbReference>
<keyword evidence="2" id="KW-0560">Oxidoreductase</keyword>
<gene>
    <name evidence="4" type="ORF">QC825_01770</name>
</gene>
<dbReference type="Proteomes" id="UP001269375">
    <property type="component" value="Unassembled WGS sequence"/>
</dbReference>
<dbReference type="RefSeq" id="WP_251592908.1">
    <property type="nucleotide sequence ID" value="NZ_JAMLJI010000002.1"/>
</dbReference>
<accession>A0ABU1GS01</accession>
<evidence type="ECO:0000313" key="5">
    <source>
        <dbReference type="Proteomes" id="UP001269375"/>
    </source>
</evidence>
<feature type="domain" description="Ketoreductase" evidence="3">
    <location>
        <begin position="7"/>
        <end position="203"/>
    </location>
</feature>
<dbReference type="Pfam" id="PF00106">
    <property type="entry name" value="adh_short"/>
    <property type="match status" value="1"/>
</dbReference>
<dbReference type="PANTHER" id="PTHR44196:SF1">
    <property type="entry name" value="DEHYDROGENASE_REDUCTASE SDR FAMILY MEMBER 7B"/>
    <property type="match status" value="1"/>
</dbReference>
<dbReference type="EMBL" id="JARWAO010000001">
    <property type="protein sequence ID" value="MDR5894800.1"/>
    <property type="molecule type" value="Genomic_DNA"/>
</dbReference>
<evidence type="ECO:0000313" key="4">
    <source>
        <dbReference type="EMBL" id="MDR5894800.1"/>
    </source>
</evidence>
<reference evidence="4 5" key="1">
    <citation type="submission" date="2023-04" db="EMBL/GenBank/DDBJ databases">
        <title>A long-awaited taxogenomic arrangement of the family Halomonadaceae.</title>
        <authorList>
            <person name="De La Haba R."/>
            <person name="Chuvochina M."/>
            <person name="Wittouck S."/>
            <person name="Arahal D.R."/>
            <person name="Sanchez-Porro C."/>
            <person name="Hugenholtz P."/>
            <person name="Ventosa A."/>
        </authorList>
    </citation>
    <scope>NUCLEOTIDE SEQUENCE [LARGE SCALE GENOMIC DNA]</scope>
    <source>
        <strain evidence="4 5">DSM 22428</strain>
    </source>
</reference>
<dbReference type="NCBIfam" id="NF006565">
    <property type="entry name" value="PRK09072.1"/>
    <property type="match status" value="1"/>
</dbReference>
<dbReference type="Gene3D" id="3.40.50.720">
    <property type="entry name" value="NAD(P)-binding Rossmann-like Domain"/>
    <property type="match status" value="1"/>
</dbReference>
<dbReference type="InterPro" id="IPR020904">
    <property type="entry name" value="Sc_DH/Rdtase_CS"/>
</dbReference>
<proteinExistence type="inferred from homology"/>
<dbReference type="InterPro" id="IPR057326">
    <property type="entry name" value="KR_dom"/>
</dbReference>